<keyword evidence="8" id="KW-0862">Zinc</keyword>
<dbReference type="GO" id="GO:0008270">
    <property type="term" value="F:zinc ion binding"/>
    <property type="evidence" value="ECO:0007669"/>
    <property type="project" value="InterPro"/>
</dbReference>
<evidence type="ECO:0000256" key="8">
    <source>
        <dbReference type="ARBA" id="ARBA00022833"/>
    </source>
</evidence>
<dbReference type="InParanoid" id="E2BF37"/>
<feature type="domain" description="Aminopeptidase N-like N-terminal" evidence="13">
    <location>
        <begin position="2"/>
        <end position="58"/>
    </location>
</feature>
<keyword evidence="4" id="KW-0336">GPI-anchor</keyword>
<dbReference type="Pfam" id="PF11838">
    <property type="entry name" value="ERAP1_C"/>
    <property type="match status" value="1"/>
</dbReference>
<dbReference type="GO" id="GO:0070006">
    <property type="term" value="F:metalloaminopeptidase activity"/>
    <property type="evidence" value="ECO:0007669"/>
    <property type="project" value="TreeGrafter"/>
</dbReference>
<keyword evidence="10" id="KW-0449">Lipoprotein</keyword>
<dbReference type="Pfam" id="PF17900">
    <property type="entry name" value="Peptidase_M1_N"/>
    <property type="match status" value="1"/>
</dbReference>
<evidence type="ECO:0000256" key="7">
    <source>
        <dbReference type="ARBA" id="ARBA00022801"/>
    </source>
</evidence>
<dbReference type="Pfam" id="PF01433">
    <property type="entry name" value="Peptidase_M1"/>
    <property type="match status" value="2"/>
</dbReference>
<evidence type="ECO:0000256" key="4">
    <source>
        <dbReference type="ARBA" id="ARBA00022622"/>
    </source>
</evidence>
<evidence type="ECO:0000313" key="14">
    <source>
        <dbReference type="EMBL" id="EFN85715.1"/>
    </source>
</evidence>
<dbReference type="InterPro" id="IPR001930">
    <property type="entry name" value="Peptidase_M1"/>
</dbReference>
<dbReference type="GO" id="GO:0006508">
    <property type="term" value="P:proteolysis"/>
    <property type="evidence" value="ECO:0007669"/>
    <property type="project" value="UniProtKB-KW"/>
</dbReference>
<dbReference type="GO" id="GO:0005886">
    <property type="term" value="C:plasma membrane"/>
    <property type="evidence" value="ECO:0007669"/>
    <property type="project" value="UniProtKB-SubCell"/>
</dbReference>
<dbReference type="EMBL" id="GL447910">
    <property type="protein sequence ID" value="EFN85715.1"/>
    <property type="molecule type" value="Genomic_DNA"/>
</dbReference>
<keyword evidence="15" id="KW-1185">Reference proteome</keyword>
<gene>
    <name evidence="14" type="ORF">EAI_10529</name>
</gene>
<dbReference type="SUPFAM" id="SSF63737">
    <property type="entry name" value="Leukotriene A4 hydrolase N-terminal domain"/>
    <property type="match status" value="1"/>
</dbReference>
<keyword evidence="9" id="KW-0482">Metalloprotease</keyword>
<evidence type="ECO:0000259" key="13">
    <source>
        <dbReference type="Pfam" id="PF17900"/>
    </source>
</evidence>
<evidence type="ECO:0000313" key="15">
    <source>
        <dbReference type="Proteomes" id="UP000008237"/>
    </source>
</evidence>
<dbReference type="GO" id="GO:0005615">
    <property type="term" value="C:extracellular space"/>
    <property type="evidence" value="ECO:0007669"/>
    <property type="project" value="TreeGrafter"/>
</dbReference>
<comment type="similarity">
    <text evidence="3">Belongs to the peptidase M1 family.</text>
</comment>
<evidence type="ECO:0000259" key="11">
    <source>
        <dbReference type="Pfam" id="PF01433"/>
    </source>
</evidence>
<keyword evidence="4" id="KW-0472">Membrane</keyword>
<organism evidence="15">
    <name type="scientific">Harpegnathos saltator</name>
    <name type="common">Jerdon's jumping ant</name>
    <dbReference type="NCBI Taxonomy" id="610380"/>
    <lineage>
        <taxon>Eukaryota</taxon>
        <taxon>Metazoa</taxon>
        <taxon>Ecdysozoa</taxon>
        <taxon>Arthropoda</taxon>
        <taxon>Hexapoda</taxon>
        <taxon>Insecta</taxon>
        <taxon>Pterygota</taxon>
        <taxon>Neoptera</taxon>
        <taxon>Endopterygota</taxon>
        <taxon>Hymenoptera</taxon>
        <taxon>Apocrita</taxon>
        <taxon>Aculeata</taxon>
        <taxon>Formicoidea</taxon>
        <taxon>Formicidae</taxon>
        <taxon>Ponerinae</taxon>
        <taxon>Ponerini</taxon>
        <taxon>Harpegnathos</taxon>
    </lineage>
</organism>
<accession>E2BF37</accession>
<dbReference type="InterPro" id="IPR027268">
    <property type="entry name" value="Peptidase_M4/M1_CTD_sf"/>
</dbReference>
<keyword evidence="14" id="KW-0031">Aminopeptidase</keyword>
<dbReference type="InterPro" id="IPR045357">
    <property type="entry name" value="Aminopeptidase_N-like_N"/>
</dbReference>
<keyword evidence="5" id="KW-0645">Protease</keyword>
<dbReference type="PANTHER" id="PTHR11533">
    <property type="entry name" value="PROTEASE M1 ZINC METALLOPROTEASE"/>
    <property type="match status" value="1"/>
</dbReference>
<comment type="subcellular location">
    <subcellularLocation>
        <location evidence="2">Cell membrane</location>
        <topology evidence="2">Lipid-anchor</topology>
        <topology evidence="2">GPI-anchor</topology>
    </subcellularLocation>
</comment>
<keyword evidence="6" id="KW-0479">Metal-binding</keyword>
<dbReference type="InterPro" id="IPR050344">
    <property type="entry name" value="Peptidase_M1_aminopeptidases"/>
</dbReference>
<dbReference type="GO" id="GO:0098552">
    <property type="term" value="C:side of membrane"/>
    <property type="evidence" value="ECO:0007669"/>
    <property type="project" value="UniProtKB-KW"/>
</dbReference>
<dbReference type="Gene3D" id="2.60.40.1730">
    <property type="entry name" value="tricorn interacting facor f3 domain"/>
    <property type="match status" value="1"/>
</dbReference>
<dbReference type="SUPFAM" id="SSF55486">
    <property type="entry name" value="Metalloproteases ('zincins'), catalytic domain"/>
    <property type="match status" value="1"/>
</dbReference>
<dbReference type="Proteomes" id="UP000008237">
    <property type="component" value="Unassembled WGS sequence"/>
</dbReference>
<keyword evidence="4" id="KW-0325">Glycoprotein</keyword>
<feature type="domain" description="Peptidase M1 membrane alanine aminopeptidase" evidence="11">
    <location>
        <begin position="116"/>
        <end position="194"/>
    </location>
</feature>
<evidence type="ECO:0000256" key="5">
    <source>
        <dbReference type="ARBA" id="ARBA00022670"/>
    </source>
</evidence>
<evidence type="ECO:0000256" key="3">
    <source>
        <dbReference type="ARBA" id="ARBA00010136"/>
    </source>
</evidence>
<feature type="domain" description="ERAP1-like C-terminal" evidence="12">
    <location>
        <begin position="333"/>
        <end position="493"/>
    </location>
</feature>
<dbReference type="Gene3D" id="1.25.50.20">
    <property type="match status" value="1"/>
</dbReference>
<dbReference type="OrthoDB" id="7549261at2759"/>
<sequence length="497" mass="59145">MARRVFPCWDVPGLKAIFNISINHSKYFIPFSNMPILFTNNYSTDACRTYFYDTPLISPLNVFIAVLKHNDKFQTRNMSKNDLIWYISQRQMLEYAMNTIALDNYFLTTITNLTDVLPKRNHIFFPNNTIKTMGSIGLMIYSEKDVLYNRDFDFPGQKVYISQVISHQMVRQLFTAVVTQSRWADQWIGESLSKLYCFALLRMIEHMITRDKFQLAVETYLDKFRFRSTTPYDFWITFQRLLDDTQNEKFKIKEIMDTWLTQRYYPVMQVFHDRENNTMILNITHSVSMTKSTWIVPITYILYHSMGDIISDIWITSSDIVTINLPIEENINFVIFNIKHNGYFRVNYDYHSWLSIKNFLNTDGYDKIDVRNRAQLIDDAYYFMTQGYVSSTIFWGLANYLKNDVNYIAWYPMFNILSFMWPVWDHPEAELMKGHVRQMLGGLLEHLGYEERDGEDNMQKTLRLLATRWACKLGDMKCQRVAARKLSRYLSDRNNEK</sequence>
<dbReference type="Gene3D" id="2.60.40.1910">
    <property type="match status" value="1"/>
</dbReference>
<dbReference type="GO" id="GO:0005737">
    <property type="term" value="C:cytoplasm"/>
    <property type="evidence" value="ECO:0007669"/>
    <property type="project" value="TreeGrafter"/>
</dbReference>
<evidence type="ECO:0000256" key="2">
    <source>
        <dbReference type="ARBA" id="ARBA00004609"/>
    </source>
</evidence>
<protein>
    <submittedName>
        <fullName evidence="14">Glutamyl aminopeptidase</fullName>
    </submittedName>
</protein>
<keyword evidence="7" id="KW-0378">Hydrolase</keyword>
<evidence type="ECO:0000259" key="12">
    <source>
        <dbReference type="Pfam" id="PF11838"/>
    </source>
</evidence>
<name>E2BF37_HARSA</name>
<reference evidence="14 15" key="1">
    <citation type="journal article" date="2010" name="Science">
        <title>Genomic comparison of the ants Camponotus floridanus and Harpegnathos saltator.</title>
        <authorList>
            <person name="Bonasio R."/>
            <person name="Zhang G."/>
            <person name="Ye C."/>
            <person name="Mutti N.S."/>
            <person name="Fang X."/>
            <person name="Qin N."/>
            <person name="Donahue G."/>
            <person name="Yang P."/>
            <person name="Li Q."/>
            <person name="Li C."/>
            <person name="Zhang P."/>
            <person name="Huang Z."/>
            <person name="Berger S.L."/>
            <person name="Reinberg D."/>
            <person name="Wang J."/>
            <person name="Liebig J."/>
        </authorList>
    </citation>
    <scope>NUCLEOTIDE SEQUENCE [LARGE SCALE GENOMIC DNA]</scope>
    <source>
        <strain evidence="14 15">R22 G/1</strain>
    </source>
</reference>
<proteinExistence type="inferred from homology"/>
<evidence type="ECO:0000256" key="9">
    <source>
        <dbReference type="ARBA" id="ARBA00023049"/>
    </source>
</evidence>
<evidence type="ECO:0000256" key="6">
    <source>
        <dbReference type="ARBA" id="ARBA00022723"/>
    </source>
</evidence>
<dbReference type="AlphaFoldDB" id="E2BF37"/>
<evidence type="ECO:0000256" key="1">
    <source>
        <dbReference type="ARBA" id="ARBA00001947"/>
    </source>
</evidence>
<dbReference type="PRINTS" id="PR00756">
    <property type="entry name" value="ALADIPTASE"/>
</dbReference>
<dbReference type="InterPro" id="IPR014782">
    <property type="entry name" value="Peptidase_M1_dom"/>
</dbReference>
<evidence type="ECO:0000256" key="10">
    <source>
        <dbReference type="ARBA" id="ARBA00023288"/>
    </source>
</evidence>
<dbReference type="PANTHER" id="PTHR11533:SF294">
    <property type="entry name" value="THYROTROPIN-RELEASING HORMONE-DEGRADING ECTOENZYME"/>
    <property type="match status" value="1"/>
</dbReference>
<dbReference type="InterPro" id="IPR042097">
    <property type="entry name" value="Aminopeptidase_N-like_N_sf"/>
</dbReference>
<dbReference type="GO" id="GO:0043171">
    <property type="term" value="P:peptide catabolic process"/>
    <property type="evidence" value="ECO:0007669"/>
    <property type="project" value="TreeGrafter"/>
</dbReference>
<feature type="domain" description="Peptidase M1 membrane alanine aminopeptidase" evidence="11">
    <location>
        <begin position="199"/>
        <end position="259"/>
    </location>
</feature>
<comment type="cofactor">
    <cofactor evidence="1">
        <name>Zn(2+)</name>
        <dbReference type="ChEBI" id="CHEBI:29105"/>
    </cofactor>
</comment>
<dbReference type="GO" id="GO:0042277">
    <property type="term" value="F:peptide binding"/>
    <property type="evidence" value="ECO:0007669"/>
    <property type="project" value="TreeGrafter"/>
</dbReference>
<dbReference type="InterPro" id="IPR024571">
    <property type="entry name" value="ERAP1-like_C_dom"/>
</dbReference>
<dbReference type="Gene3D" id="1.10.390.10">
    <property type="entry name" value="Neutral Protease Domain 2"/>
    <property type="match status" value="2"/>
</dbReference>